<feature type="compositionally biased region" description="Basic and acidic residues" evidence="1">
    <location>
        <begin position="10"/>
        <end position="21"/>
    </location>
</feature>
<dbReference type="SUPFAM" id="SSF47986">
    <property type="entry name" value="DEATH domain"/>
    <property type="match status" value="1"/>
</dbReference>
<reference evidence="4" key="1">
    <citation type="journal article" date="2017" name="bioRxiv">
        <title>Comparative analysis of the genomes of Stylophora pistillata and Acropora digitifera provides evidence for extensive differences between species of corals.</title>
        <authorList>
            <person name="Voolstra C.R."/>
            <person name="Li Y."/>
            <person name="Liew Y.J."/>
            <person name="Baumgarten S."/>
            <person name="Zoccola D."/>
            <person name="Flot J.-F."/>
            <person name="Tambutte S."/>
            <person name="Allemand D."/>
            <person name="Aranda M."/>
        </authorList>
    </citation>
    <scope>NUCLEOTIDE SEQUENCE [LARGE SCALE GENOMIC DNA]</scope>
</reference>
<dbReference type="InterPro" id="IPR000488">
    <property type="entry name" value="Death_dom"/>
</dbReference>
<comment type="caution">
    <text evidence="3">The sequence shown here is derived from an EMBL/GenBank/DDBJ whole genome shotgun (WGS) entry which is preliminary data.</text>
</comment>
<evidence type="ECO:0000259" key="2">
    <source>
        <dbReference type="PROSITE" id="PS50017"/>
    </source>
</evidence>
<keyword evidence="3" id="KW-0808">Transferase</keyword>
<evidence type="ECO:0000313" key="4">
    <source>
        <dbReference type="Proteomes" id="UP000225706"/>
    </source>
</evidence>
<dbReference type="InterPro" id="IPR011029">
    <property type="entry name" value="DEATH-like_dom_sf"/>
</dbReference>
<dbReference type="OrthoDB" id="5978302at2759"/>
<dbReference type="GO" id="GO:0016740">
    <property type="term" value="F:transferase activity"/>
    <property type="evidence" value="ECO:0007669"/>
    <property type="project" value="UniProtKB-KW"/>
</dbReference>
<dbReference type="Pfam" id="PF20706">
    <property type="entry name" value="GT4-conflict"/>
    <property type="match status" value="1"/>
</dbReference>
<dbReference type="PROSITE" id="PS50017">
    <property type="entry name" value="DEATH_DOMAIN"/>
    <property type="match status" value="1"/>
</dbReference>
<dbReference type="Proteomes" id="UP000225706">
    <property type="component" value="Unassembled WGS sequence"/>
</dbReference>
<keyword evidence="4" id="KW-1185">Reference proteome</keyword>
<dbReference type="SUPFAM" id="SSF53756">
    <property type="entry name" value="UDP-Glycosyltransferase/glycogen phosphorylase"/>
    <property type="match status" value="1"/>
</dbReference>
<dbReference type="CDD" id="cd01670">
    <property type="entry name" value="Death"/>
    <property type="match status" value="1"/>
</dbReference>
<dbReference type="EMBL" id="LSMT01000166">
    <property type="protein sequence ID" value="PFX24801.1"/>
    <property type="molecule type" value="Genomic_DNA"/>
</dbReference>
<proteinExistence type="predicted"/>
<accession>A0A2B4S4H5</accession>
<organism evidence="3 4">
    <name type="scientific">Stylophora pistillata</name>
    <name type="common">Smooth cauliflower coral</name>
    <dbReference type="NCBI Taxonomy" id="50429"/>
    <lineage>
        <taxon>Eukaryota</taxon>
        <taxon>Metazoa</taxon>
        <taxon>Cnidaria</taxon>
        <taxon>Anthozoa</taxon>
        <taxon>Hexacorallia</taxon>
        <taxon>Scleractinia</taxon>
        <taxon>Astrocoeniina</taxon>
        <taxon>Pocilloporidae</taxon>
        <taxon>Stylophora</taxon>
    </lineage>
</organism>
<dbReference type="Gene3D" id="3.40.50.2000">
    <property type="entry name" value="Glycogen Phosphorylase B"/>
    <property type="match status" value="1"/>
</dbReference>
<dbReference type="GO" id="GO:0007165">
    <property type="term" value="P:signal transduction"/>
    <property type="evidence" value="ECO:0007669"/>
    <property type="project" value="InterPro"/>
</dbReference>
<dbReference type="PANTHER" id="PTHR12526">
    <property type="entry name" value="GLYCOSYLTRANSFERASE"/>
    <property type="match status" value="1"/>
</dbReference>
<dbReference type="CDD" id="cd03801">
    <property type="entry name" value="GT4_PimA-like"/>
    <property type="match status" value="1"/>
</dbReference>
<feature type="region of interest" description="Disordered" evidence="1">
    <location>
        <begin position="1"/>
        <end position="22"/>
    </location>
</feature>
<gene>
    <name evidence="3" type="primary">mshA</name>
    <name evidence="3" type="ORF">AWC38_SpisGene10549</name>
</gene>
<evidence type="ECO:0000313" key="3">
    <source>
        <dbReference type="EMBL" id="PFX24801.1"/>
    </source>
</evidence>
<evidence type="ECO:0000256" key="1">
    <source>
        <dbReference type="SAM" id="MobiDB-lite"/>
    </source>
</evidence>
<name>A0A2B4S4H5_STYPI</name>
<feature type="domain" description="Death" evidence="2">
    <location>
        <begin position="407"/>
        <end position="471"/>
    </location>
</feature>
<sequence>MADTNSSDGTGERPSGDKSNDSVKVTLIADEWLSKKGGLSTINRELSMQLAKSENLKVSLFMRQRDSAEKNRAEECNVAIIESQAPNEEEWWKFPPTNFKTDCVIGHGAKLGKQAEYLRDNFKCKWVQVVHTEPEELSSSKRYPGAGAKGEEKSEEEVRLCRNADMVVGIGPKLTEAYNAKLRPHKEVFDLTPGILKEFVDIKQASNGGRNFRVLIFGRADTEDTSLKDQKHDEVKERLKDHGLLEERFLTRSFCKFRERLAENFQEADLVIMPSRSEGFGLTALEALSAGLPILIGWNTGLAQALEKVPSGTSCKVNTDDPSSLARAIKEVRGKERKIRLEEARRLREDYDKEYPWEAQCEKLVEEMLKLHRHDLAEVSTIQHVNTAPQQASSSQLKVKYKDGKPSDAQLLELSIRVASKWERIGLLLGLSQDQIDDIKVNKDDKAYSMLLEWRNITTSPIPYKALYDVLCHKTVRLDVVAREFCLSQTR</sequence>
<dbReference type="Gene3D" id="1.10.533.10">
    <property type="entry name" value="Death Domain, Fas"/>
    <property type="match status" value="1"/>
</dbReference>
<protein>
    <submittedName>
        <fullName evidence="3">D-inositol 3-phosphate glycosyltransferase</fullName>
    </submittedName>
</protein>
<dbReference type="AlphaFoldDB" id="A0A2B4S4H5"/>